<accession>S8EJ22</accession>
<dbReference type="AlphaFoldDB" id="S8EJ22"/>
<evidence type="ECO:0000259" key="5">
    <source>
        <dbReference type="Pfam" id="PF10433"/>
    </source>
</evidence>
<reference evidence="7 8" key="1">
    <citation type="journal article" date="2012" name="Science">
        <title>The Paleozoic origin of enzymatic lignin decomposition reconstructed from 31 fungal genomes.</title>
        <authorList>
            <person name="Floudas D."/>
            <person name="Binder M."/>
            <person name="Riley R."/>
            <person name="Barry K."/>
            <person name="Blanchette R.A."/>
            <person name="Henrissat B."/>
            <person name="Martinez A.T."/>
            <person name="Otillar R."/>
            <person name="Spatafora J.W."/>
            <person name="Yadav J.S."/>
            <person name="Aerts A."/>
            <person name="Benoit I."/>
            <person name="Boyd A."/>
            <person name="Carlson A."/>
            <person name="Copeland A."/>
            <person name="Coutinho P.M."/>
            <person name="de Vries R.P."/>
            <person name="Ferreira P."/>
            <person name="Findley K."/>
            <person name="Foster B."/>
            <person name="Gaskell J."/>
            <person name="Glotzer D."/>
            <person name="Gorecki P."/>
            <person name="Heitman J."/>
            <person name="Hesse C."/>
            <person name="Hori C."/>
            <person name="Igarashi K."/>
            <person name="Jurgens J.A."/>
            <person name="Kallen N."/>
            <person name="Kersten P."/>
            <person name="Kohler A."/>
            <person name="Kuees U."/>
            <person name="Kumar T.K.A."/>
            <person name="Kuo A."/>
            <person name="LaButti K."/>
            <person name="Larrondo L.F."/>
            <person name="Lindquist E."/>
            <person name="Ling A."/>
            <person name="Lombard V."/>
            <person name="Lucas S."/>
            <person name="Lundell T."/>
            <person name="Martin R."/>
            <person name="McLaughlin D.J."/>
            <person name="Morgenstern I."/>
            <person name="Morin E."/>
            <person name="Murat C."/>
            <person name="Nagy L.G."/>
            <person name="Nolan M."/>
            <person name="Ohm R.A."/>
            <person name="Patyshakuliyeva A."/>
            <person name="Rokas A."/>
            <person name="Ruiz-Duenas F.J."/>
            <person name="Sabat G."/>
            <person name="Salamov A."/>
            <person name="Samejima M."/>
            <person name="Schmutz J."/>
            <person name="Slot J.C."/>
            <person name="St John F."/>
            <person name="Stenlid J."/>
            <person name="Sun H."/>
            <person name="Sun S."/>
            <person name="Syed K."/>
            <person name="Tsang A."/>
            <person name="Wiebenga A."/>
            <person name="Young D."/>
            <person name="Pisabarro A."/>
            <person name="Eastwood D.C."/>
            <person name="Martin F."/>
            <person name="Cullen D."/>
            <person name="Grigoriev I.V."/>
            <person name="Hibbett D.S."/>
        </authorList>
    </citation>
    <scope>NUCLEOTIDE SEQUENCE</scope>
    <source>
        <strain evidence="8">FP-58527</strain>
    </source>
</reference>
<dbReference type="InterPro" id="IPR015943">
    <property type="entry name" value="WD40/YVTN_repeat-like_dom_sf"/>
</dbReference>
<feature type="compositionally biased region" description="Basic and acidic residues" evidence="3">
    <location>
        <begin position="300"/>
        <end position="312"/>
    </location>
</feature>
<dbReference type="SUPFAM" id="SSF50978">
    <property type="entry name" value="WD40 repeat-like"/>
    <property type="match status" value="1"/>
</dbReference>
<dbReference type="OrthoDB" id="433457at2759"/>
<evidence type="ECO:0000313" key="7">
    <source>
        <dbReference type="EMBL" id="EPT05177.1"/>
    </source>
</evidence>
<protein>
    <recommendedName>
        <fullName evidence="9">DNA damage-binding protein 1</fullName>
    </recommendedName>
</protein>
<evidence type="ECO:0008006" key="9">
    <source>
        <dbReference type="Google" id="ProtNLM"/>
    </source>
</evidence>
<dbReference type="Pfam" id="PF10433">
    <property type="entry name" value="Beta-prop_RSE1_1st"/>
    <property type="match status" value="1"/>
</dbReference>
<keyword evidence="2" id="KW-0539">Nucleus</keyword>
<feature type="compositionally biased region" description="Basic and acidic residues" evidence="3">
    <location>
        <begin position="276"/>
        <end position="288"/>
    </location>
</feature>
<feature type="domain" description="RSE1/DDB1/CPSF1 second beta-propeller" evidence="6">
    <location>
        <begin position="517"/>
        <end position="862"/>
    </location>
</feature>
<dbReference type="EMBL" id="KE504124">
    <property type="protein sequence ID" value="EPT05177.1"/>
    <property type="molecule type" value="Genomic_DNA"/>
</dbReference>
<dbReference type="FunCoup" id="S8EJ22">
    <property type="interactions" value="768"/>
</dbReference>
<dbReference type="GO" id="GO:0005634">
    <property type="term" value="C:nucleus"/>
    <property type="evidence" value="ECO:0007669"/>
    <property type="project" value="UniProtKB-SubCell"/>
</dbReference>
<comment type="subcellular location">
    <subcellularLocation>
        <location evidence="1">Nucleus</location>
    </subcellularLocation>
</comment>
<dbReference type="InterPro" id="IPR018846">
    <property type="entry name" value="Beta-prop_RSE1/DDB1/CPSF1_1st"/>
</dbReference>
<feature type="domain" description="RSE1/DDB1/CPSF1 first beta-propeller" evidence="5">
    <location>
        <begin position="21"/>
        <end position="399"/>
    </location>
</feature>
<name>S8EJ22_FOMSC</name>
<dbReference type="InParanoid" id="S8EJ22"/>
<evidence type="ECO:0000259" key="6">
    <source>
        <dbReference type="Pfam" id="PF23726"/>
    </source>
</evidence>
<feature type="region of interest" description="Disordered" evidence="3">
    <location>
        <begin position="276"/>
        <end position="314"/>
    </location>
</feature>
<dbReference type="Proteomes" id="UP000015241">
    <property type="component" value="Unassembled WGS sequence"/>
</dbReference>
<keyword evidence="8" id="KW-1185">Reference proteome</keyword>
<proteinExistence type="predicted"/>
<dbReference type="Pfam" id="PF03178">
    <property type="entry name" value="CPSF_A"/>
    <property type="match status" value="1"/>
</dbReference>
<dbReference type="GO" id="GO:0003676">
    <property type="term" value="F:nucleic acid binding"/>
    <property type="evidence" value="ECO:0007669"/>
    <property type="project" value="InterPro"/>
</dbReference>
<dbReference type="InterPro" id="IPR036322">
    <property type="entry name" value="WD40_repeat_dom_sf"/>
</dbReference>
<evidence type="ECO:0000256" key="3">
    <source>
        <dbReference type="SAM" id="MobiDB-lite"/>
    </source>
</evidence>
<feature type="domain" description="RSE1/DDB1/CPSF1 C-terminal" evidence="4">
    <location>
        <begin position="913"/>
        <end position="1218"/>
    </location>
</feature>
<dbReference type="InterPro" id="IPR050358">
    <property type="entry name" value="RSE1/DDB1/CFT1"/>
</dbReference>
<dbReference type="eggNOG" id="KOG1897">
    <property type="taxonomic scope" value="Eukaryota"/>
</dbReference>
<dbReference type="HOGENOM" id="CLU_002893_0_0_1"/>
<dbReference type="Gene3D" id="1.10.150.910">
    <property type="match status" value="1"/>
</dbReference>
<dbReference type="PANTHER" id="PTHR10644">
    <property type="entry name" value="DNA REPAIR/RNA PROCESSING CPSF FAMILY"/>
    <property type="match status" value="1"/>
</dbReference>
<evidence type="ECO:0000259" key="4">
    <source>
        <dbReference type="Pfam" id="PF03178"/>
    </source>
</evidence>
<dbReference type="Gene3D" id="2.130.10.10">
    <property type="entry name" value="YVTN repeat-like/Quinoprotein amine dehydrogenase"/>
    <property type="match status" value="3"/>
</dbReference>
<sequence>MRVVATFHQPSSVVSSAKCKLTATQEFLVVGKTDRVEVFSCQPHGLRRECQLDIWGRVVSIKALPTGDTSRILVLTDHPDPRLIVLEYTTDDEGKASLISKDCIELHDRYARPAEFVTDVFVSPSGQVAVVSCYTGKLKLVQFNDKKRPDAFDISIPELYITALTFLHAEDNALALGVLHFNHHQQLQLISRNIDLAHHEVSPNTSPIIRPSILPSSIFPEGDFKHLLVPVPPYTSPDAEGFYEEDEENPRKHRGGVLALGGRKILFSELESREQQEVKRGKQRRANERLSSGDSKQMLKAKEKEKEREGRKAKPRLRVNWPWSDITACCPVGEDGRRFLIGDSYGHLAMLAFNDPLSLVLLPLGETSPATTLTYLSSQVLYVGSHLGDSQLVRISPTPTSDASADTLPIPRGITTVEPTELGAQSPSASAKGKGRADIDWNMDARAVKEGKDGKVVSTRGSYLDVIETWENVAPIVDATMVDLEGSGQPQIITCSGGRNSGSLKVIRTGADFQEKAAIEGLANVTNVWPIRARFADTIDTHMVASTLEETYVFRVDGAEEVTRVDPATDGLLAAAPTLALRNVPRRTTTNGKSVYVDSSLVVQVTPQKVRLVEYNAAIGLFSFVSEGWDAQKEGRGIVAADINASQIVLGLERGRLALYNLSESRQFQLLKHRDFADATYGPLEIAAVSCAPFDKTKNYASTIAVSFWGTNRVALLSLVTAESYLSSLCEVSLPSLPRSLLLHNFGTGRSKKEPDFRPHLLVGLGDGSVVSYVFREKERELADNKLFSLGTAPVSFSTCIVDGRWAVFASGSRAGVLYWDRQRLQQSPVMIKDPVAAASFNAAAFPSCLVLATPSSVLIGNVRGIDKMQIKTVPFGLENPRRIAHHAQFKAFLVACTRTTPSRIGDAEDRISSLKVLDDTMFNALSSFTCEPGEEITATLALPGTDEHPSPSSICIGTVEFQVAEREPSAGRIILLSLEPNPGAKPTLKMLASHDVGGCVYQLANVKGMIAAAVNTSTTLRLSKVSEWNHNYIVTSLVYRDGQLIVGDAISSVSVLRSDAHDQLQSVARDYAPLWPVAIEGTGGGGVIGADSDCNLFSFALARSGNRATLERNGSYHVGDVVNKFISGGLGSADLANKLLKPKAVFFTSAGRIGVVLEMSEEISLHMTALQRNMAKRIIGPGNTFHAKWRAPANSRGHSDAEAAFGFLDGDFLGQYLSTPEPEKFLEGDNDAERISASSAQIQDVLEKLQSLH</sequence>
<evidence type="ECO:0000256" key="1">
    <source>
        <dbReference type="ARBA" id="ARBA00004123"/>
    </source>
</evidence>
<dbReference type="InterPro" id="IPR058543">
    <property type="entry name" value="Beta-prop_RSE1/DDB1/CPSF1_2nd"/>
</dbReference>
<organism evidence="7 8">
    <name type="scientific">Fomitopsis schrenkii</name>
    <name type="common">Brown rot fungus</name>
    <dbReference type="NCBI Taxonomy" id="2126942"/>
    <lineage>
        <taxon>Eukaryota</taxon>
        <taxon>Fungi</taxon>
        <taxon>Dikarya</taxon>
        <taxon>Basidiomycota</taxon>
        <taxon>Agaricomycotina</taxon>
        <taxon>Agaricomycetes</taxon>
        <taxon>Polyporales</taxon>
        <taxon>Fomitopsis</taxon>
    </lineage>
</organism>
<evidence type="ECO:0000313" key="8">
    <source>
        <dbReference type="Proteomes" id="UP000015241"/>
    </source>
</evidence>
<dbReference type="InterPro" id="IPR004871">
    <property type="entry name" value="RSE1/DDB1/CPSF1_C"/>
</dbReference>
<evidence type="ECO:0000256" key="2">
    <source>
        <dbReference type="ARBA" id="ARBA00023242"/>
    </source>
</evidence>
<dbReference type="STRING" id="743788.S8EJ22"/>
<dbReference type="Pfam" id="PF23726">
    <property type="entry name" value="Beta-prop_RSE1_2nd"/>
    <property type="match status" value="1"/>
</dbReference>
<gene>
    <name evidence="7" type="ORF">FOMPIDRAFT_1027396</name>
</gene>